<keyword evidence="2" id="KW-0449">Lipoprotein</keyword>
<dbReference type="RefSeq" id="WP_046968367.1">
    <property type="nucleotide sequence ID" value="NZ_CP017480.1"/>
</dbReference>
<dbReference type="GO" id="GO:0009279">
    <property type="term" value="C:cell outer membrane"/>
    <property type="evidence" value="ECO:0007669"/>
    <property type="project" value="UniProtKB-SubCell"/>
</dbReference>
<comment type="subcellular location">
    <subcellularLocation>
        <location evidence="2">Cell outer membrane</location>
        <topology evidence="2">Lipid-anchor</topology>
    </subcellularLocation>
</comment>
<keyword evidence="4" id="KW-1185">Reference proteome</keyword>
<dbReference type="Gene3D" id="2.20.200.10">
    <property type="entry name" value="Outer membrane efflux proteins (OEP)"/>
    <property type="match status" value="1"/>
</dbReference>
<dbReference type="SUPFAM" id="SSF56954">
    <property type="entry name" value="Outer membrane efflux proteins (OEP)"/>
    <property type="match status" value="1"/>
</dbReference>
<comment type="similarity">
    <text evidence="1 2">Belongs to the outer membrane factor (OMF) (TC 1.B.17) family.</text>
</comment>
<dbReference type="PATRIC" id="fig|1440763.5.peg.2742"/>
<keyword evidence="2" id="KW-0812">Transmembrane</keyword>
<evidence type="ECO:0000313" key="4">
    <source>
        <dbReference type="Proteomes" id="UP000182987"/>
    </source>
</evidence>
<dbReference type="EMBL" id="CP017480">
    <property type="protein sequence ID" value="APG03877.1"/>
    <property type="molecule type" value="Genomic_DNA"/>
</dbReference>
<dbReference type="NCBIfam" id="TIGR01845">
    <property type="entry name" value="outer_NodT"/>
    <property type="match status" value="1"/>
</dbReference>
<dbReference type="GO" id="GO:0015562">
    <property type="term" value="F:efflux transmembrane transporter activity"/>
    <property type="evidence" value="ECO:0007669"/>
    <property type="project" value="InterPro"/>
</dbReference>
<accession>A0A0G9HAW7</accession>
<sequence length="491" mass="52428">MKTMPGWIYCGLLVVGVSGCSLAPKYNVPPAAESPAFKETLSPAEAGTWQTAVPAEDAARGEWWKVFKDSQLDDLENQALAANQNLAAAAARVQEARAIEGVTGAARFPNLSAGFGPSRQQNSPDSLGVPAGGPRPEAQTVWRAQANISYEVDLFGRVASSVHAAHADTQQSEALFRSVQLALQADVAQNYFNLRELDAELAVYHRAVELRTEALTFVQHRADAGEVSDLELAQAKAELASATSDAMTVERQRAASEHALAVLLGKAPSEFSVAPRPLDPVVIHIPPGMPSSLLERRPDIAAAERAMAAENARIGIARAAYFPSIVLTGTGGYESSAFSDLFKWSSRSFLLGPLVGTAATLPIFDGGVRKGNLANAKARYEENVAKYRQQVLVAFQEVEDNLANLRILENQTRVQGDEVAASSRAAELSKVQYEDGSVAYLNVIDTERVVLQARLTAVRLRGIQATSTVNLIRALGGGWGEDPANASPATD</sequence>
<keyword evidence="2" id="KW-1134">Transmembrane beta strand</keyword>
<evidence type="ECO:0000313" key="3">
    <source>
        <dbReference type="EMBL" id="APG03877.1"/>
    </source>
</evidence>
<protein>
    <submittedName>
        <fullName evidence="3">RND transporter</fullName>
    </submittedName>
</protein>
<dbReference type="PANTHER" id="PTHR30203">
    <property type="entry name" value="OUTER MEMBRANE CATION EFFLUX PROTEIN"/>
    <property type="match status" value="1"/>
</dbReference>
<dbReference type="Proteomes" id="UP000182987">
    <property type="component" value="Chromosome"/>
</dbReference>
<keyword evidence="2" id="KW-0472">Membrane</keyword>
<name>A0A0G9HAW7_9GAMM</name>
<dbReference type="InterPro" id="IPR010131">
    <property type="entry name" value="MdtP/NodT-like"/>
</dbReference>
<dbReference type="PANTHER" id="PTHR30203:SF33">
    <property type="entry name" value="BLR4455 PROTEIN"/>
    <property type="match status" value="1"/>
</dbReference>
<dbReference type="InterPro" id="IPR003423">
    <property type="entry name" value="OMP_efflux"/>
</dbReference>
<dbReference type="STRING" id="1440763.BJI69_08140"/>
<keyword evidence="2" id="KW-0564">Palmitate</keyword>
<dbReference type="PROSITE" id="PS51257">
    <property type="entry name" value="PROKAR_LIPOPROTEIN"/>
    <property type="match status" value="1"/>
</dbReference>
<organism evidence="3 4">
    <name type="scientific">Luteibacter rhizovicinus DSM 16549</name>
    <dbReference type="NCBI Taxonomy" id="1440763"/>
    <lineage>
        <taxon>Bacteria</taxon>
        <taxon>Pseudomonadati</taxon>
        <taxon>Pseudomonadota</taxon>
        <taxon>Gammaproteobacteria</taxon>
        <taxon>Lysobacterales</taxon>
        <taxon>Rhodanobacteraceae</taxon>
        <taxon>Luteibacter</taxon>
    </lineage>
</organism>
<dbReference type="Pfam" id="PF02321">
    <property type="entry name" value="OEP"/>
    <property type="match status" value="2"/>
</dbReference>
<dbReference type="OrthoDB" id="9770517at2"/>
<proteinExistence type="inferred from homology"/>
<evidence type="ECO:0000256" key="2">
    <source>
        <dbReference type="RuleBase" id="RU362097"/>
    </source>
</evidence>
<evidence type="ECO:0000256" key="1">
    <source>
        <dbReference type="ARBA" id="ARBA00007613"/>
    </source>
</evidence>
<reference evidence="4" key="1">
    <citation type="submission" date="2016-09" db="EMBL/GenBank/DDBJ databases">
        <authorList>
            <person name="Lysoe E."/>
        </authorList>
    </citation>
    <scope>NUCLEOTIDE SEQUENCE [LARGE SCALE GENOMIC DNA]</scope>
    <source>
        <strain evidence="4">LJ96T</strain>
    </source>
</reference>
<dbReference type="AlphaFoldDB" id="A0A0G9HAW7"/>
<dbReference type="Gene3D" id="1.20.1600.10">
    <property type="entry name" value="Outer membrane efflux proteins (OEP)"/>
    <property type="match status" value="1"/>
</dbReference>
<dbReference type="KEGG" id="lrz:BJI69_08140"/>
<gene>
    <name evidence="3" type="ORF">BJI69_08140</name>
</gene>